<dbReference type="Proteomes" id="UP000595437">
    <property type="component" value="Chromosome 21"/>
</dbReference>
<dbReference type="AlphaFoldDB" id="A0A7T8GJV9"/>
<proteinExistence type="inferred from homology"/>
<dbReference type="GO" id="GO:0020037">
    <property type="term" value="F:heme binding"/>
    <property type="evidence" value="ECO:0007669"/>
    <property type="project" value="InterPro"/>
</dbReference>
<keyword evidence="7" id="KW-1185">Reference proteome</keyword>
<keyword evidence="2" id="KW-0479">Metal-binding</keyword>
<dbReference type="InterPro" id="IPR002401">
    <property type="entry name" value="Cyt_P450_E_grp-I"/>
</dbReference>
<sequence length="189" mass="21628">MRLRKESSFTKKQLLVLCMGPETSCFNPELTRRAQKEIDESIGKDSFIIYEDKTRLPFFRALIMELIRVEDIHPVGVVRSARVDMEIQGYSIPSGTFIFPNFHAVHRDPCHWGPQPEVIRPEHWISPDEPSIHTMRASSPSVPASGTAQLFLFLGNLLQRYNFELPHGDSGKPKTISPPPFTKNMKRIK</sequence>
<name>A0A7T8GJV9_CALRO</name>
<dbReference type="InterPro" id="IPR050182">
    <property type="entry name" value="Cytochrome_P450_fam2"/>
</dbReference>
<keyword evidence="4" id="KW-0560">Oxidoreductase</keyword>
<dbReference type="InterPro" id="IPR036396">
    <property type="entry name" value="Cyt_P450_sf"/>
</dbReference>
<accession>A0A7T8GJV9</accession>
<dbReference type="Pfam" id="PF00067">
    <property type="entry name" value="p450"/>
    <property type="match status" value="1"/>
</dbReference>
<dbReference type="GO" id="GO:0004497">
    <property type="term" value="F:monooxygenase activity"/>
    <property type="evidence" value="ECO:0007669"/>
    <property type="project" value="UniProtKB-KW"/>
</dbReference>
<evidence type="ECO:0000256" key="2">
    <source>
        <dbReference type="ARBA" id="ARBA00022723"/>
    </source>
</evidence>
<evidence type="ECO:0000256" key="1">
    <source>
        <dbReference type="ARBA" id="ARBA00010617"/>
    </source>
</evidence>
<dbReference type="Gene3D" id="1.10.630.10">
    <property type="entry name" value="Cytochrome P450"/>
    <property type="match status" value="1"/>
</dbReference>
<dbReference type="EMBL" id="CP045910">
    <property type="protein sequence ID" value="QQP31426.1"/>
    <property type="molecule type" value="Genomic_DNA"/>
</dbReference>
<dbReference type="OrthoDB" id="3934656at2759"/>
<dbReference type="GO" id="GO:0016705">
    <property type="term" value="F:oxidoreductase activity, acting on paired donors, with incorporation or reduction of molecular oxygen"/>
    <property type="evidence" value="ECO:0007669"/>
    <property type="project" value="InterPro"/>
</dbReference>
<keyword evidence="4" id="KW-0503">Monooxygenase</keyword>
<evidence type="ECO:0000313" key="6">
    <source>
        <dbReference type="EMBL" id="QQP31426.1"/>
    </source>
</evidence>
<reference evidence="7" key="1">
    <citation type="submission" date="2021-01" db="EMBL/GenBank/DDBJ databases">
        <title>Caligus Genome Assembly.</title>
        <authorList>
            <person name="Gallardo-Escarate C."/>
        </authorList>
    </citation>
    <scope>NUCLEOTIDE SEQUENCE [LARGE SCALE GENOMIC DNA]</scope>
</reference>
<gene>
    <name evidence="6" type="ORF">FKW44_025035</name>
</gene>
<evidence type="ECO:0000256" key="3">
    <source>
        <dbReference type="ARBA" id="ARBA00023004"/>
    </source>
</evidence>
<keyword evidence="3" id="KW-0408">Iron</keyword>
<feature type="region of interest" description="Disordered" evidence="5">
    <location>
        <begin position="168"/>
        <end position="189"/>
    </location>
</feature>
<comment type="similarity">
    <text evidence="1">Belongs to the cytochrome P450 family.</text>
</comment>
<dbReference type="PRINTS" id="PR00463">
    <property type="entry name" value="EP450I"/>
</dbReference>
<evidence type="ECO:0000313" key="7">
    <source>
        <dbReference type="Proteomes" id="UP000595437"/>
    </source>
</evidence>
<dbReference type="SUPFAM" id="SSF48264">
    <property type="entry name" value="Cytochrome P450"/>
    <property type="match status" value="1"/>
</dbReference>
<protein>
    <submittedName>
        <fullName evidence="6">Cytochrome P450 CYP3029A1</fullName>
    </submittedName>
</protein>
<dbReference type="PANTHER" id="PTHR24300">
    <property type="entry name" value="CYTOCHROME P450 508A4-RELATED"/>
    <property type="match status" value="1"/>
</dbReference>
<dbReference type="InterPro" id="IPR001128">
    <property type="entry name" value="Cyt_P450"/>
</dbReference>
<dbReference type="GO" id="GO:0005506">
    <property type="term" value="F:iron ion binding"/>
    <property type="evidence" value="ECO:0007669"/>
    <property type="project" value="InterPro"/>
</dbReference>
<evidence type="ECO:0000256" key="4">
    <source>
        <dbReference type="ARBA" id="ARBA00023033"/>
    </source>
</evidence>
<evidence type="ECO:0000256" key="5">
    <source>
        <dbReference type="SAM" id="MobiDB-lite"/>
    </source>
</evidence>
<organism evidence="6 7">
    <name type="scientific">Caligus rogercresseyi</name>
    <name type="common">Sea louse</name>
    <dbReference type="NCBI Taxonomy" id="217165"/>
    <lineage>
        <taxon>Eukaryota</taxon>
        <taxon>Metazoa</taxon>
        <taxon>Ecdysozoa</taxon>
        <taxon>Arthropoda</taxon>
        <taxon>Crustacea</taxon>
        <taxon>Multicrustacea</taxon>
        <taxon>Hexanauplia</taxon>
        <taxon>Copepoda</taxon>
        <taxon>Siphonostomatoida</taxon>
        <taxon>Caligidae</taxon>
        <taxon>Caligus</taxon>
    </lineage>
</organism>